<comment type="similarity">
    <text evidence="1">Belongs to the CoA-transferase III family.</text>
</comment>
<sequence>MGLAWSFLGWLWTSPYSVPSESLSLLWDGIVNNPLHSTAPDDLKEAAKAVEFVGTDEPGAPINWRFAESISAIKGFQAAMLNVLLKRKYGIDYQRVVINTDHAQLFVMSVFFPIIDPHGEKVEAVPNEKFFRYFPNCNIYAQRLTSPCTNIYRTKDNRFYHIHGSLNHTVPQKALEITDEEELAPFEEGRQAYQDKIAQMDSKDLDELMNVKHRQAGTICMTQEEYLASEHGKANSQIGLYEIHHIPNQKQAASWWGTPESVEASPKRPLFGLKVVDLTRMIASPVVCRELAEMGASVMRITSPNIPDLCHLNLDMQWGKWNAHLDLRRDEDRLTLRELIEEADVVVDGYRPGVMEKWGFGKNDVLDLFKDKERGIVYARENCYGWNGPLSHLSGWQQISDAHCGASYAYGKAMGNDEPVTPVWPNSDYCTGAAGAVGILEALLKRAESGGSCVVDIALNYYSQWLINSCGTYSQEVWERVWDRFDRPVFRHWDSMGVTIPYYLEALRKADSPILNPDFFEDREDKAIGAPVRTVRPILTFPEGRVTLGYNVGSRGNGVDRPRWPKDLLTEVVV</sequence>
<dbReference type="AlphaFoldDB" id="A0A5C3KGI4"/>
<dbReference type="SUPFAM" id="SSF89796">
    <property type="entry name" value="CoA-transferase family III (CaiB/BaiF)"/>
    <property type="match status" value="2"/>
</dbReference>
<dbReference type="EMBL" id="ML210348">
    <property type="protein sequence ID" value="TFK19299.1"/>
    <property type="molecule type" value="Genomic_DNA"/>
</dbReference>
<feature type="chain" id="PRO_5023001621" evidence="2">
    <location>
        <begin position="18"/>
        <end position="574"/>
    </location>
</feature>
<dbReference type="InterPro" id="IPR052985">
    <property type="entry name" value="CoA-trans_III_biosynth/detox"/>
</dbReference>
<dbReference type="PANTHER" id="PTHR48229:SF2">
    <property type="entry name" value="CAIB_BAIF FAMILY PROTEIN"/>
    <property type="match status" value="1"/>
</dbReference>
<dbReference type="InterPro" id="IPR003673">
    <property type="entry name" value="CoA-Trfase_fam_III"/>
</dbReference>
<organism evidence="3 4">
    <name type="scientific">Coprinopsis marcescibilis</name>
    <name type="common">Agaric fungus</name>
    <name type="synonym">Psathyrella marcescibilis</name>
    <dbReference type="NCBI Taxonomy" id="230819"/>
    <lineage>
        <taxon>Eukaryota</taxon>
        <taxon>Fungi</taxon>
        <taxon>Dikarya</taxon>
        <taxon>Basidiomycota</taxon>
        <taxon>Agaricomycotina</taxon>
        <taxon>Agaricomycetes</taxon>
        <taxon>Agaricomycetidae</taxon>
        <taxon>Agaricales</taxon>
        <taxon>Agaricineae</taxon>
        <taxon>Psathyrellaceae</taxon>
        <taxon>Coprinopsis</taxon>
    </lineage>
</organism>
<protein>
    <submittedName>
        <fullName evidence="3">CAIB/BAIF family enzyme</fullName>
    </submittedName>
</protein>
<evidence type="ECO:0000256" key="1">
    <source>
        <dbReference type="ARBA" id="ARBA00008383"/>
    </source>
</evidence>
<dbReference type="Gene3D" id="3.40.50.10540">
    <property type="entry name" value="Crotonobetainyl-coa:carnitine coa-transferase, domain 1"/>
    <property type="match status" value="1"/>
</dbReference>
<proteinExistence type="inferred from homology"/>
<reference evidence="3 4" key="1">
    <citation type="journal article" date="2019" name="Nat. Ecol. Evol.">
        <title>Megaphylogeny resolves global patterns of mushroom evolution.</title>
        <authorList>
            <person name="Varga T."/>
            <person name="Krizsan K."/>
            <person name="Foldi C."/>
            <person name="Dima B."/>
            <person name="Sanchez-Garcia M."/>
            <person name="Sanchez-Ramirez S."/>
            <person name="Szollosi G.J."/>
            <person name="Szarkandi J.G."/>
            <person name="Papp V."/>
            <person name="Albert L."/>
            <person name="Andreopoulos W."/>
            <person name="Angelini C."/>
            <person name="Antonin V."/>
            <person name="Barry K.W."/>
            <person name="Bougher N.L."/>
            <person name="Buchanan P."/>
            <person name="Buyck B."/>
            <person name="Bense V."/>
            <person name="Catcheside P."/>
            <person name="Chovatia M."/>
            <person name="Cooper J."/>
            <person name="Damon W."/>
            <person name="Desjardin D."/>
            <person name="Finy P."/>
            <person name="Geml J."/>
            <person name="Haridas S."/>
            <person name="Hughes K."/>
            <person name="Justo A."/>
            <person name="Karasinski D."/>
            <person name="Kautmanova I."/>
            <person name="Kiss B."/>
            <person name="Kocsube S."/>
            <person name="Kotiranta H."/>
            <person name="LaButti K.M."/>
            <person name="Lechner B.E."/>
            <person name="Liimatainen K."/>
            <person name="Lipzen A."/>
            <person name="Lukacs Z."/>
            <person name="Mihaltcheva S."/>
            <person name="Morgado L.N."/>
            <person name="Niskanen T."/>
            <person name="Noordeloos M.E."/>
            <person name="Ohm R.A."/>
            <person name="Ortiz-Santana B."/>
            <person name="Ovrebo C."/>
            <person name="Racz N."/>
            <person name="Riley R."/>
            <person name="Savchenko A."/>
            <person name="Shiryaev A."/>
            <person name="Soop K."/>
            <person name="Spirin V."/>
            <person name="Szebenyi C."/>
            <person name="Tomsovsky M."/>
            <person name="Tulloss R.E."/>
            <person name="Uehling J."/>
            <person name="Grigoriev I.V."/>
            <person name="Vagvolgyi C."/>
            <person name="Papp T."/>
            <person name="Martin F.M."/>
            <person name="Miettinen O."/>
            <person name="Hibbett D.S."/>
            <person name="Nagy L.G."/>
        </authorList>
    </citation>
    <scope>NUCLEOTIDE SEQUENCE [LARGE SCALE GENOMIC DNA]</scope>
    <source>
        <strain evidence="3 4">CBS 121175</strain>
    </source>
</reference>
<keyword evidence="4" id="KW-1185">Reference proteome</keyword>
<keyword evidence="2" id="KW-0732">Signal</keyword>
<dbReference type="Pfam" id="PF02515">
    <property type="entry name" value="CoA_transf_3"/>
    <property type="match status" value="1"/>
</dbReference>
<dbReference type="PANTHER" id="PTHR48229">
    <property type="entry name" value="CAIB/BAIF FAMILY ENZYME (AFU_ORTHOLOGUE AFUA_1G05360)-RELATED"/>
    <property type="match status" value="1"/>
</dbReference>
<dbReference type="GO" id="GO:0003824">
    <property type="term" value="F:catalytic activity"/>
    <property type="evidence" value="ECO:0007669"/>
    <property type="project" value="InterPro"/>
</dbReference>
<accession>A0A5C3KGI4</accession>
<dbReference type="Proteomes" id="UP000307440">
    <property type="component" value="Unassembled WGS sequence"/>
</dbReference>
<evidence type="ECO:0000313" key="4">
    <source>
        <dbReference type="Proteomes" id="UP000307440"/>
    </source>
</evidence>
<feature type="signal peptide" evidence="2">
    <location>
        <begin position="1"/>
        <end position="17"/>
    </location>
</feature>
<dbReference type="InterPro" id="IPR023606">
    <property type="entry name" value="CoA-Trfase_III_dom_1_sf"/>
</dbReference>
<evidence type="ECO:0000313" key="3">
    <source>
        <dbReference type="EMBL" id="TFK19299.1"/>
    </source>
</evidence>
<gene>
    <name evidence="3" type="ORF">FA15DRAFT_726841</name>
</gene>
<dbReference type="OrthoDB" id="2308815at2759"/>
<evidence type="ECO:0000256" key="2">
    <source>
        <dbReference type="SAM" id="SignalP"/>
    </source>
</evidence>
<name>A0A5C3KGI4_COPMA</name>
<dbReference type="STRING" id="230819.A0A5C3KGI4"/>